<feature type="domain" description="Histidine kinase" evidence="8">
    <location>
        <begin position="212"/>
        <end position="414"/>
    </location>
</feature>
<dbReference type="RefSeq" id="WP_136864762.1">
    <property type="nucleotide sequence ID" value="NZ_SWCJ01000018.1"/>
</dbReference>
<proteinExistence type="predicted"/>
<dbReference type="Gene3D" id="3.30.565.10">
    <property type="entry name" value="Histidine kinase-like ATPase, C-terminal domain"/>
    <property type="match status" value="1"/>
</dbReference>
<dbReference type="Proteomes" id="UP000305675">
    <property type="component" value="Unassembled WGS sequence"/>
</dbReference>
<feature type="transmembrane region" description="Helical" evidence="7">
    <location>
        <begin position="158"/>
        <end position="180"/>
    </location>
</feature>
<keyword evidence="3" id="KW-0808">Transferase</keyword>
<gene>
    <name evidence="9" type="ORF">FCL42_17690</name>
</gene>
<reference evidence="9 10" key="1">
    <citation type="submission" date="2019-04" db="EMBL/GenBank/DDBJ databases">
        <authorList>
            <person name="Hwang J.C."/>
        </authorList>
    </citation>
    <scope>NUCLEOTIDE SEQUENCE [LARGE SCALE GENOMIC DNA]</scope>
    <source>
        <strain evidence="9 10">IMCC35002</strain>
    </source>
</reference>
<evidence type="ECO:0000256" key="1">
    <source>
        <dbReference type="ARBA" id="ARBA00000085"/>
    </source>
</evidence>
<comment type="catalytic activity">
    <reaction evidence="1">
        <text>ATP + protein L-histidine = ADP + protein N-phospho-L-histidine.</text>
        <dbReference type="EC" id="2.7.13.3"/>
    </reaction>
</comment>
<dbReference type="PANTHER" id="PTHR44936">
    <property type="entry name" value="SENSOR PROTEIN CREC"/>
    <property type="match status" value="1"/>
</dbReference>
<comment type="caution">
    <text evidence="9">The sequence shown here is derived from an EMBL/GenBank/DDBJ whole genome shotgun (WGS) entry which is preliminary data.</text>
</comment>
<evidence type="ECO:0000259" key="8">
    <source>
        <dbReference type="PROSITE" id="PS50109"/>
    </source>
</evidence>
<sequence>MPLQPEPHWWDLRRASAIQRLLVLRTFILAALTLLLPLADLVDDQVGQFANLIPVISLMIAFHILSLMRYRHNRVISTRAMLIQVLSDLAFLTVILHFNGGATNAFVSLLLLPIVFAGVSLTVGYLVLVTLLAVIAYGYLLATMPEHAMHMMDMKQHFIFMGANFVISALVIALVVGAMAKMIAERERLMAKQREEQLRKEQLLALGTASAQVTHQLATPLSNLQLLFEELQENYPSDPAVTEMAEPLEQTAHHLGYFRTLATAIREGKHQPITISELAHTLSEAALLHFPNQQLSVAPIEEDATLIADAMLLPALLNLVQNAARANQQANQRQIELSSEVSGEMVTLRIRDHGTGIDVDKLKRLGAQLQRSQEGLGMALMLTNATFERLGGQLHLRNHVNAGAIAEVRLPIEKPADETAHY</sequence>
<dbReference type="EC" id="2.7.13.3" evidence="2"/>
<organism evidence="9 10">
    <name type="scientific">Ferrimonas aestuarii</name>
    <dbReference type="NCBI Taxonomy" id="2569539"/>
    <lineage>
        <taxon>Bacteria</taxon>
        <taxon>Pseudomonadati</taxon>
        <taxon>Pseudomonadota</taxon>
        <taxon>Gammaproteobacteria</taxon>
        <taxon>Alteromonadales</taxon>
        <taxon>Ferrimonadaceae</taxon>
        <taxon>Ferrimonas</taxon>
    </lineage>
</organism>
<dbReference type="InterPro" id="IPR050980">
    <property type="entry name" value="2C_sensor_his_kinase"/>
</dbReference>
<dbReference type="GO" id="GO:0005886">
    <property type="term" value="C:plasma membrane"/>
    <property type="evidence" value="ECO:0007669"/>
    <property type="project" value="TreeGrafter"/>
</dbReference>
<dbReference type="GO" id="GO:0000155">
    <property type="term" value="F:phosphorelay sensor kinase activity"/>
    <property type="evidence" value="ECO:0007669"/>
    <property type="project" value="TreeGrafter"/>
</dbReference>
<evidence type="ECO:0000313" key="10">
    <source>
        <dbReference type="Proteomes" id="UP000305675"/>
    </source>
</evidence>
<keyword evidence="10" id="KW-1185">Reference proteome</keyword>
<feature type="transmembrane region" description="Helical" evidence="7">
    <location>
        <begin position="21"/>
        <end position="39"/>
    </location>
</feature>
<keyword evidence="7" id="KW-0812">Transmembrane</keyword>
<dbReference type="InterPro" id="IPR036890">
    <property type="entry name" value="HATPase_C_sf"/>
</dbReference>
<keyword evidence="7" id="KW-0472">Membrane</keyword>
<dbReference type="SUPFAM" id="SSF55874">
    <property type="entry name" value="ATPase domain of HSP90 chaperone/DNA topoisomerase II/histidine kinase"/>
    <property type="match status" value="1"/>
</dbReference>
<dbReference type="GO" id="GO:0005524">
    <property type="term" value="F:ATP binding"/>
    <property type="evidence" value="ECO:0007669"/>
    <property type="project" value="UniProtKB-KW"/>
</dbReference>
<evidence type="ECO:0000256" key="7">
    <source>
        <dbReference type="SAM" id="Phobius"/>
    </source>
</evidence>
<evidence type="ECO:0000256" key="3">
    <source>
        <dbReference type="ARBA" id="ARBA00022679"/>
    </source>
</evidence>
<accession>A0A4U1BKB8</accession>
<dbReference type="SMART" id="SM00387">
    <property type="entry name" value="HATPase_c"/>
    <property type="match status" value="1"/>
</dbReference>
<evidence type="ECO:0000256" key="2">
    <source>
        <dbReference type="ARBA" id="ARBA00012438"/>
    </source>
</evidence>
<dbReference type="OrthoDB" id="9785252at2"/>
<feature type="transmembrane region" description="Helical" evidence="7">
    <location>
        <begin position="51"/>
        <end position="68"/>
    </location>
</feature>
<evidence type="ECO:0000256" key="6">
    <source>
        <dbReference type="ARBA" id="ARBA00022840"/>
    </source>
</evidence>
<dbReference type="InterPro" id="IPR003594">
    <property type="entry name" value="HATPase_dom"/>
</dbReference>
<dbReference type="EMBL" id="SWCJ01000018">
    <property type="protein sequence ID" value="TKB51673.1"/>
    <property type="molecule type" value="Genomic_DNA"/>
</dbReference>
<dbReference type="PROSITE" id="PS50109">
    <property type="entry name" value="HIS_KIN"/>
    <property type="match status" value="1"/>
</dbReference>
<keyword evidence="7" id="KW-1133">Transmembrane helix</keyword>
<name>A0A4U1BKB8_9GAMM</name>
<dbReference type="InterPro" id="IPR005467">
    <property type="entry name" value="His_kinase_dom"/>
</dbReference>
<evidence type="ECO:0000313" key="9">
    <source>
        <dbReference type="EMBL" id="TKB51673.1"/>
    </source>
</evidence>
<keyword evidence="6" id="KW-0067">ATP-binding</keyword>
<dbReference type="PANTHER" id="PTHR44936:SF10">
    <property type="entry name" value="SENSOR PROTEIN RSTB"/>
    <property type="match status" value="1"/>
</dbReference>
<feature type="transmembrane region" description="Helical" evidence="7">
    <location>
        <begin position="110"/>
        <end position="137"/>
    </location>
</feature>
<dbReference type="InterPro" id="IPR004358">
    <property type="entry name" value="Sig_transdc_His_kin-like_C"/>
</dbReference>
<protein>
    <recommendedName>
        <fullName evidence="2">histidine kinase</fullName>
        <ecNumber evidence="2">2.7.13.3</ecNumber>
    </recommendedName>
</protein>
<dbReference type="Pfam" id="PF02518">
    <property type="entry name" value="HATPase_c"/>
    <property type="match status" value="1"/>
</dbReference>
<dbReference type="AlphaFoldDB" id="A0A4U1BKB8"/>
<evidence type="ECO:0000256" key="5">
    <source>
        <dbReference type="ARBA" id="ARBA00022777"/>
    </source>
</evidence>
<evidence type="ECO:0000256" key="4">
    <source>
        <dbReference type="ARBA" id="ARBA00022741"/>
    </source>
</evidence>
<dbReference type="PRINTS" id="PR00344">
    <property type="entry name" value="BCTRLSENSOR"/>
</dbReference>
<keyword evidence="4" id="KW-0547">Nucleotide-binding</keyword>
<keyword evidence="5 9" id="KW-0418">Kinase</keyword>